<evidence type="ECO:0008006" key="5">
    <source>
        <dbReference type="Google" id="ProtNLM"/>
    </source>
</evidence>
<keyword evidence="4" id="KW-1185">Reference proteome</keyword>
<keyword evidence="1" id="KW-0853">WD repeat</keyword>
<evidence type="ECO:0000313" key="4">
    <source>
        <dbReference type="Proteomes" id="UP000217790"/>
    </source>
</evidence>
<dbReference type="InParanoid" id="A0A2H3E1W9"/>
<dbReference type="SUPFAM" id="SSF50978">
    <property type="entry name" value="WD40 repeat-like"/>
    <property type="match status" value="1"/>
</dbReference>
<evidence type="ECO:0000256" key="1">
    <source>
        <dbReference type="ARBA" id="ARBA00022574"/>
    </source>
</evidence>
<dbReference type="OrthoDB" id="7668193at2759"/>
<dbReference type="InterPro" id="IPR036812">
    <property type="entry name" value="NAD(P)_OxRdtase_dom_sf"/>
</dbReference>
<dbReference type="PANTHER" id="PTHR19854:SF1">
    <property type="entry name" value="GUANINE NUCLEOTIDE-BINDING PROTEIN SUBUNIT BETA-LIKE PROTEIN 1"/>
    <property type="match status" value="1"/>
</dbReference>
<dbReference type="Gene3D" id="3.20.20.100">
    <property type="entry name" value="NADP-dependent oxidoreductase domain"/>
    <property type="match status" value="1"/>
</dbReference>
<dbReference type="Proteomes" id="UP000217790">
    <property type="component" value="Unassembled WGS sequence"/>
</dbReference>
<dbReference type="InterPro" id="IPR036322">
    <property type="entry name" value="WD40_repeat_dom_sf"/>
</dbReference>
<dbReference type="SUPFAM" id="SSF51430">
    <property type="entry name" value="NAD(P)-linked oxidoreductase"/>
    <property type="match status" value="1"/>
</dbReference>
<keyword evidence="2" id="KW-0677">Repeat</keyword>
<dbReference type="EMBL" id="KZ293646">
    <property type="protein sequence ID" value="PBL01456.1"/>
    <property type="molecule type" value="Genomic_DNA"/>
</dbReference>
<organism evidence="3 4">
    <name type="scientific">Armillaria gallica</name>
    <name type="common">Bulbous honey fungus</name>
    <name type="synonym">Armillaria bulbosa</name>
    <dbReference type="NCBI Taxonomy" id="47427"/>
    <lineage>
        <taxon>Eukaryota</taxon>
        <taxon>Fungi</taxon>
        <taxon>Dikarya</taxon>
        <taxon>Basidiomycota</taxon>
        <taxon>Agaricomycotina</taxon>
        <taxon>Agaricomycetes</taxon>
        <taxon>Agaricomycetidae</taxon>
        <taxon>Agaricales</taxon>
        <taxon>Marasmiineae</taxon>
        <taxon>Physalacriaceae</taxon>
        <taxon>Armillaria</taxon>
    </lineage>
</organism>
<accession>A0A2H3E1W9</accession>
<proteinExistence type="predicted"/>
<gene>
    <name evidence="3" type="ORF">ARMGADRAFT_1120080</name>
</gene>
<sequence>MDVSRTVSFNNGDPIPVLGFGVWAGMDPEVQRRSVEWLQTAIKAGYRHFDTALIYGVWANSYGKALGRDDTQVWRSVSTFVAGTHRTSHPGNGAVAIRDDGRVCAVVGWDGRIRLYSTKSFKSLGILKYHKTGCHAVAFARTLSAYRADEDEDDDGMSKQEMEERSRWLIGGAKDKLITIWSLMAFNRT</sequence>
<evidence type="ECO:0000313" key="3">
    <source>
        <dbReference type="EMBL" id="PBL01456.1"/>
    </source>
</evidence>
<dbReference type="AlphaFoldDB" id="A0A2H3E1W9"/>
<name>A0A2H3E1W9_ARMGA</name>
<dbReference type="PANTHER" id="PTHR19854">
    <property type="entry name" value="TRANSDUCIN BETA-LIKE 3"/>
    <property type="match status" value="1"/>
</dbReference>
<evidence type="ECO:0000256" key="2">
    <source>
        <dbReference type="ARBA" id="ARBA00022737"/>
    </source>
</evidence>
<dbReference type="STRING" id="47427.A0A2H3E1W9"/>
<reference evidence="4" key="1">
    <citation type="journal article" date="2017" name="Nat. Ecol. Evol.">
        <title>Genome expansion and lineage-specific genetic innovations in the forest pathogenic fungi Armillaria.</title>
        <authorList>
            <person name="Sipos G."/>
            <person name="Prasanna A.N."/>
            <person name="Walter M.C."/>
            <person name="O'Connor E."/>
            <person name="Balint B."/>
            <person name="Krizsan K."/>
            <person name="Kiss B."/>
            <person name="Hess J."/>
            <person name="Varga T."/>
            <person name="Slot J."/>
            <person name="Riley R."/>
            <person name="Boka B."/>
            <person name="Rigling D."/>
            <person name="Barry K."/>
            <person name="Lee J."/>
            <person name="Mihaltcheva S."/>
            <person name="LaButti K."/>
            <person name="Lipzen A."/>
            <person name="Waldron R."/>
            <person name="Moloney N.M."/>
            <person name="Sperisen C."/>
            <person name="Kredics L."/>
            <person name="Vagvoelgyi C."/>
            <person name="Patrignani A."/>
            <person name="Fitzpatrick D."/>
            <person name="Nagy I."/>
            <person name="Doyle S."/>
            <person name="Anderson J.B."/>
            <person name="Grigoriev I.V."/>
            <person name="Gueldener U."/>
            <person name="Muensterkoetter M."/>
            <person name="Nagy L.G."/>
        </authorList>
    </citation>
    <scope>NUCLEOTIDE SEQUENCE [LARGE SCALE GENOMIC DNA]</scope>
    <source>
        <strain evidence="4">Ar21-2</strain>
    </source>
</reference>
<protein>
    <recommendedName>
        <fullName evidence="5">Aldo/keto reductase</fullName>
    </recommendedName>
</protein>